<accession>A0A495UKU2</accession>
<comment type="caution">
    <text evidence="2">The sequence shown here is derived from an EMBL/GenBank/DDBJ whole genome shotgun (WGS) entry which is preliminary data.</text>
</comment>
<name>A0A495UKU2_9GAMM</name>
<evidence type="ECO:0000256" key="1">
    <source>
        <dbReference type="SAM" id="MobiDB-lite"/>
    </source>
</evidence>
<dbReference type="EMBL" id="RBXL01000002">
    <property type="protein sequence ID" value="RKT37904.1"/>
    <property type="molecule type" value="Genomic_DNA"/>
</dbReference>
<gene>
    <name evidence="2" type="ORF">BDD21_5415</name>
</gene>
<feature type="compositionally biased region" description="Basic and acidic residues" evidence="1">
    <location>
        <begin position="122"/>
        <end position="140"/>
    </location>
</feature>
<sequence>MPQERNCCADPQGAFSRCHPALPLHTPPPLANDASSGSALRDRAPHFDEPSADEERGQAALGKQRQQPLGHDRRIYMREGPHPGPSGSQAPKGASAPAGSCPANSAGHSVPAGAAEPEDSDAGVRDLEASPTETHKRRESLSGSSRGQVARCPKSGTAAQIRRERIPETRRFALPPLHTLGQGSPPWSGSKVVTPRAAKVAKDAP</sequence>
<evidence type="ECO:0000313" key="2">
    <source>
        <dbReference type="EMBL" id="RKT37904.1"/>
    </source>
</evidence>
<feature type="compositionally biased region" description="Basic and acidic residues" evidence="1">
    <location>
        <begin position="70"/>
        <end position="81"/>
    </location>
</feature>
<dbReference type="Proteomes" id="UP000274556">
    <property type="component" value="Unassembled WGS sequence"/>
</dbReference>
<feature type="compositionally biased region" description="Basic and acidic residues" evidence="1">
    <location>
        <begin position="40"/>
        <end position="57"/>
    </location>
</feature>
<protein>
    <submittedName>
        <fullName evidence="2">Uncharacterized protein</fullName>
    </submittedName>
</protein>
<feature type="region of interest" description="Disordered" evidence="1">
    <location>
        <begin position="1"/>
        <end position="205"/>
    </location>
</feature>
<reference evidence="2 3" key="1">
    <citation type="submission" date="2018-10" db="EMBL/GenBank/DDBJ databases">
        <title>Genomic Encyclopedia of Archaeal and Bacterial Type Strains, Phase II (KMG-II): from individual species to whole genera.</title>
        <authorList>
            <person name="Goeker M."/>
        </authorList>
    </citation>
    <scope>NUCLEOTIDE SEQUENCE [LARGE SCALE GENOMIC DNA]</scope>
    <source>
        <strain evidence="2 3">DSM 235</strain>
    </source>
</reference>
<dbReference type="AlphaFoldDB" id="A0A495UKU2"/>
<keyword evidence="3" id="KW-1185">Reference proteome</keyword>
<organism evidence="2 3">
    <name type="scientific">Thiocapsa rosea</name>
    <dbReference type="NCBI Taxonomy" id="69360"/>
    <lineage>
        <taxon>Bacteria</taxon>
        <taxon>Pseudomonadati</taxon>
        <taxon>Pseudomonadota</taxon>
        <taxon>Gammaproteobacteria</taxon>
        <taxon>Chromatiales</taxon>
        <taxon>Chromatiaceae</taxon>
        <taxon>Thiocapsa</taxon>
    </lineage>
</organism>
<proteinExistence type="predicted"/>
<evidence type="ECO:0000313" key="3">
    <source>
        <dbReference type="Proteomes" id="UP000274556"/>
    </source>
</evidence>
<feature type="compositionally biased region" description="Basic and acidic residues" evidence="1">
    <location>
        <begin position="161"/>
        <end position="171"/>
    </location>
</feature>